<keyword evidence="6" id="KW-1185">Reference proteome</keyword>
<dbReference type="Pfam" id="PF16925">
    <property type="entry name" value="TetR_C_13"/>
    <property type="match status" value="1"/>
</dbReference>
<keyword evidence="1" id="KW-0805">Transcription regulation</keyword>
<reference evidence="5 6" key="1">
    <citation type="submission" date="2024-04" db="EMBL/GenBank/DDBJ databases">
        <title>Genome sequencing and assembly of rice foliar adapted Chryseobacterium endophyticum OsEnb-ALM-A6.</title>
        <authorList>
            <person name="Kumar S."/>
            <person name="Javed M."/>
            <person name="Chouhan V."/>
            <person name="Charishma K."/>
            <person name="Patel A."/>
            <person name="Kumar M."/>
            <person name="Sahu K.P."/>
            <person name="Kumar A."/>
        </authorList>
    </citation>
    <scope>NUCLEOTIDE SEQUENCE [LARGE SCALE GENOMIC DNA]</scope>
    <source>
        <strain evidence="5 6">OsEnb-ALM-A6</strain>
    </source>
</reference>
<protein>
    <recommendedName>
        <fullName evidence="4">Tetracyclin repressor-like C-terminal domain-containing protein</fullName>
    </recommendedName>
</protein>
<dbReference type="InterPro" id="IPR011075">
    <property type="entry name" value="TetR_C"/>
</dbReference>
<dbReference type="Proteomes" id="UP001463665">
    <property type="component" value="Chromosome"/>
</dbReference>
<name>A0AAU6WRW6_9FLAO</name>
<dbReference type="EMBL" id="CP154834">
    <property type="protein sequence ID" value="XAO75161.1"/>
    <property type="molecule type" value="Genomic_DNA"/>
</dbReference>
<dbReference type="SUPFAM" id="SSF48498">
    <property type="entry name" value="Tetracyclin repressor-like, C-terminal domain"/>
    <property type="match status" value="1"/>
</dbReference>
<evidence type="ECO:0000256" key="1">
    <source>
        <dbReference type="ARBA" id="ARBA00023015"/>
    </source>
</evidence>
<feature type="domain" description="Tetracyclin repressor-like C-terminal" evidence="4">
    <location>
        <begin position="2"/>
        <end position="56"/>
    </location>
</feature>
<feature type="region of interest" description="Disordered" evidence="3">
    <location>
        <begin position="1"/>
        <end position="20"/>
    </location>
</feature>
<sequence length="72" mass="7930">MAKISEVITQGQENGELNEKPDAEEYASLFVMNIEGGILLSKTTGDEKFLHLALDHILKIIDTELATTSPEK</sequence>
<dbReference type="AlphaFoldDB" id="A0AAU6WRW6"/>
<organism evidence="5 6">
    <name type="scientific">Chryseobacterium endophyticum</name>
    <dbReference type="NCBI Taxonomy" id="1854762"/>
    <lineage>
        <taxon>Bacteria</taxon>
        <taxon>Pseudomonadati</taxon>
        <taxon>Bacteroidota</taxon>
        <taxon>Flavobacteriia</taxon>
        <taxon>Flavobacteriales</taxon>
        <taxon>Weeksellaceae</taxon>
        <taxon>Chryseobacterium group</taxon>
        <taxon>Chryseobacterium</taxon>
    </lineage>
</organism>
<dbReference type="InterPro" id="IPR036271">
    <property type="entry name" value="Tet_transcr_reg_TetR-rel_C_sf"/>
</dbReference>
<evidence type="ECO:0000256" key="2">
    <source>
        <dbReference type="ARBA" id="ARBA00023163"/>
    </source>
</evidence>
<proteinExistence type="predicted"/>
<gene>
    <name evidence="5" type="ORF">AAFP95_04050</name>
</gene>
<keyword evidence="2" id="KW-0804">Transcription</keyword>
<evidence type="ECO:0000256" key="3">
    <source>
        <dbReference type="SAM" id="MobiDB-lite"/>
    </source>
</evidence>
<dbReference type="Gene3D" id="1.10.357.10">
    <property type="entry name" value="Tetracycline Repressor, domain 2"/>
    <property type="match status" value="1"/>
</dbReference>
<accession>A0AAU6WRW6</accession>
<evidence type="ECO:0000259" key="4">
    <source>
        <dbReference type="Pfam" id="PF16925"/>
    </source>
</evidence>
<evidence type="ECO:0000313" key="5">
    <source>
        <dbReference type="EMBL" id="XAO75161.1"/>
    </source>
</evidence>
<evidence type="ECO:0000313" key="6">
    <source>
        <dbReference type="Proteomes" id="UP001463665"/>
    </source>
</evidence>
<dbReference type="RefSeq" id="WP_345766987.1">
    <property type="nucleotide sequence ID" value="NZ_CP154834.1"/>
</dbReference>